<reference evidence="19 20" key="1">
    <citation type="submission" date="2014-04" db="EMBL/GenBank/DDBJ databases">
        <title>The Genome Sequence of Thermoanaerobaculum aquaticum MP-01, The First Cultivated Group 23 Acidobacterium.</title>
        <authorList>
            <person name="Stamps B.W."/>
            <person name="Losey N.A."/>
            <person name="Lawson P.A."/>
            <person name="Stevenson B.S."/>
        </authorList>
    </citation>
    <scope>NUCLEOTIDE SEQUENCE [LARGE SCALE GENOMIC DNA]</scope>
    <source>
        <strain evidence="19 20">MP-01</strain>
    </source>
</reference>
<dbReference type="STRING" id="1312852.EG19_11370"/>
<comment type="similarity">
    <text evidence="3 12">Belongs to the PEP-utilizing enzyme family.</text>
</comment>
<evidence type="ECO:0000256" key="7">
    <source>
        <dbReference type="ARBA" id="ARBA00022723"/>
    </source>
</evidence>
<dbReference type="RefSeq" id="WP_038047527.1">
    <property type="nucleotide sequence ID" value="NZ_JMFG01000008.1"/>
</dbReference>
<evidence type="ECO:0000256" key="11">
    <source>
        <dbReference type="ARBA" id="ARBA00022842"/>
    </source>
</evidence>
<evidence type="ECO:0000256" key="9">
    <source>
        <dbReference type="ARBA" id="ARBA00022777"/>
    </source>
</evidence>
<feature type="binding site" evidence="14">
    <location>
        <position position="794"/>
    </location>
    <ligand>
        <name>substrate</name>
    </ligand>
</feature>
<dbReference type="InterPro" id="IPR008279">
    <property type="entry name" value="PEP-util_enz_mobile_dom"/>
</dbReference>
<dbReference type="Gene3D" id="1.10.189.10">
    <property type="entry name" value="Pyruvate Phosphate Dikinase, domain 2"/>
    <property type="match status" value="1"/>
</dbReference>
<evidence type="ECO:0000256" key="15">
    <source>
        <dbReference type="PIRSR" id="PIRSR000853-3"/>
    </source>
</evidence>
<dbReference type="PROSITE" id="PS00370">
    <property type="entry name" value="PEP_ENZYMES_PHOS_SITE"/>
    <property type="match status" value="1"/>
</dbReference>
<evidence type="ECO:0000259" key="18">
    <source>
        <dbReference type="Pfam" id="PF02896"/>
    </source>
</evidence>
<evidence type="ECO:0000256" key="4">
    <source>
        <dbReference type="ARBA" id="ARBA00011994"/>
    </source>
</evidence>
<evidence type="ECO:0000256" key="14">
    <source>
        <dbReference type="PIRSR" id="PIRSR000853-2"/>
    </source>
</evidence>
<protein>
    <recommendedName>
        <fullName evidence="5 12">Pyruvate, phosphate dikinase</fullName>
        <ecNumber evidence="4 12">2.7.9.1</ecNumber>
    </recommendedName>
</protein>
<keyword evidence="8" id="KW-0547">Nucleotide-binding</keyword>
<dbReference type="Gene3D" id="3.30.470.20">
    <property type="entry name" value="ATP-grasp fold, B domain"/>
    <property type="match status" value="1"/>
</dbReference>
<dbReference type="InterPro" id="IPR023151">
    <property type="entry name" value="PEP_util_CS"/>
</dbReference>
<dbReference type="InterPro" id="IPR010121">
    <property type="entry name" value="Pyruvate_phosphate_dikinase"/>
</dbReference>
<dbReference type="PIRSF" id="PIRSF000853">
    <property type="entry name" value="PPDK"/>
    <property type="match status" value="1"/>
</dbReference>
<dbReference type="Gene3D" id="3.30.1490.20">
    <property type="entry name" value="ATP-grasp fold, A domain"/>
    <property type="match status" value="1"/>
</dbReference>
<feature type="binding site" evidence="14">
    <location>
        <position position="795"/>
    </location>
    <ligand>
        <name>substrate</name>
    </ligand>
</feature>
<feature type="binding site" evidence="14">
    <location>
        <position position="793"/>
    </location>
    <ligand>
        <name>substrate</name>
    </ligand>
</feature>
<dbReference type="OrthoDB" id="9765468at2"/>
<dbReference type="AlphaFoldDB" id="A0A062XP05"/>
<accession>A0A062XP05</accession>
<dbReference type="NCBIfam" id="NF004531">
    <property type="entry name" value="PRK05878.1"/>
    <property type="match status" value="1"/>
</dbReference>
<dbReference type="Pfam" id="PF00391">
    <property type="entry name" value="PEP-utilizers"/>
    <property type="match status" value="1"/>
</dbReference>
<evidence type="ECO:0000256" key="5">
    <source>
        <dbReference type="ARBA" id="ARBA00020138"/>
    </source>
</evidence>
<dbReference type="InterPro" id="IPR013815">
    <property type="entry name" value="ATP_grasp_subdomain_1"/>
</dbReference>
<feature type="binding site" evidence="14">
    <location>
        <position position="589"/>
    </location>
    <ligand>
        <name>substrate</name>
    </ligand>
</feature>
<evidence type="ECO:0000259" key="17">
    <source>
        <dbReference type="Pfam" id="PF01326"/>
    </source>
</evidence>
<keyword evidence="20" id="KW-1185">Reference proteome</keyword>
<evidence type="ECO:0000256" key="1">
    <source>
        <dbReference type="ARBA" id="ARBA00001946"/>
    </source>
</evidence>
<comment type="cofactor">
    <cofactor evidence="1 12 15">
        <name>Mg(2+)</name>
        <dbReference type="ChEBI" id="CHEBI:18420"/>
    </cofactor>
</comment>
<dbReference type="PANTHER" id="PTHR22931:SF9">
    <property type="entry name" value="PYRUVATE, PHOSPHATE DIKINASE 1, CHLOROPLASTIC"/>
    <property type="match status" value="1"/>
</dbReference>
<dbReference type="Pfam" id="PF02896">
    <property type="entry name" value="PEP-utilizers_C"/>
    <property type="match status" value="1"/>
</dbReference>
<keyword evidence="10" id="KW-0067">ATP-binding</keyword>
<dbReference type="Proteomes" id="UP000027284">
    <property type="component" value="Unassembled WGS sequence"/>
</dbReference>
<dbReference type="InterPro" id="IPR018274">
    <property type="entry name" value="PEP_util_AS"/>
</dbReference>
<dbReference type="SUPFAM" id="SSF51621">
    <property type="entry name" value="Phosphoenolpyruvate/pyruvate domain"/>
    <property type="match status" value="1"/>
</dbReference>
<feature type="binding site" evidence="14">
    <location>
        <position position="645"/>
    </location>
    <ligand>
        <name>substrate</name>
    </ligand>
</feature>
<evidence type="ECO:0000256" key="6">
    <source>
        <dbReference type="ARBA" id="ARBA00022679"/>
    </source>
</evidence>
<name>A0A062XP05_9BACT</name>
<keyword evidence="7 15" id="KW-0479">Metal-binding</keyword>
<dbReference type="EC" id="2.7.9.1" evidence="4 12"/>
<feature type="active site" description="Proton donor" evidence="13">
    <location>
        <position position="858"/>
    </location>
</feature>
<dbReference type="GO" id="GO:0050242">
    <property type="term" value="F:pyruvate, phosphate dikinase activity"/>
    <property type="evidence" value="ECO:0007669"/>
    <property type="project" value="UniProtKB-UniRule"/>
</dbReference>
<dbReference type="InterPro" id="IPR040442">
    <property type="entry name" value="Pyrv_kinase-like_dom_sf"/>
</dbReference>
<proteinExistence type="inferred from homology"/>
<keyword evidence="6 19" id="KW-0808">Transferase</keyword>
<feature type="binding site" evidence="14">
    <location>
        <position position="772"/>
    </location>
    <ligand>
        <name>substrate</name>
    </ligand>
</feature>
<evidence type="ECO:0000256" key="13">
    <source>
        <dbReference type="PIRSR" id="PIRSR000853-1"/>
    </source>
</evidence>
<feature type="domain" description="PEP-utilising enzyme C-terminal" evidence="18">
    <location>
        <begin position="548"/>
        <end position="896"/>
    </location>
</feature>
<dbReference type="SUPFAM" id="SSF56059">
    <property type="entry name" value="Glutathione synthetase ATP-binding domain-like"/>
    <property type="match status" value="1"/>
</dbReference>
<keyword evidence="19" id="KW-0670">Pyruvate</keyword>
<dbReference type="PANTHER" id="PTHR22931">
    <property type="entry name" value="PHOSPHOENOLPYRUVATE DIKINASE-RELATED"/>
    <property type="match status" value="1"/>
</dbReference>
<dbReference type="Gene3D" id="1.20.80.30">
    <property type="match status" value="1"/>
</dbReference>
<feature type="domain" description="Pyruvate phosphate dikinase AMP/ATP-binding" evidence="17">
    <location>
        <begin position="64"/>
        <end position="296"/>
    </location>
</feature>
<dbReference type="PROSITE" id="PS00742">
    <property type="entry name" value="PEP_ENZYMES_2"/>
    <property type="match status" value="1"/>
</dbReference>
<evidence type="ECO:0000256" key="12">
    <source>
        <dbReference type="PIRNR" id="PIRNR000853"/>
    </source>
</evidence>
<dbReference type="InterPro" id="IPR002192">
    <property type="entry name" value="PPDK_AMP/ATP-bd"/>
</dbReference>
<feature type="binding site" evidence="14">
    <location>
        <position position="796"/>
    </location>
    <ligand>
        <name>substrate</name>
    </ligand>
</feature>
<comment type="caution">
    <text evidence="19">The sequence shown here is derived from an EMBL/GenBank/DDBJ whole genome shotgun (WGS) entry which is preliminary data.</text>
</comment>
<dbReference type="InterPro" id="IPR036637">
    <property type="entry name" value="Phosphohistidine_dom_sf"/>
</dbReference>
<evidence type="ECO:0000256" key="8">
    <source>
        <dbReference type="ARBA" id="ARBA00022741"/>
    </source>
</evidence>
<dbReference type="GO" id="GO:0046872">
    <property type="term" value="F:metal ion binding"/>
    <property type="evidence" value="ECO:0007669"/>
    <property type="project" value="UniProtKB-UniRule"/>
</dbReference>
<evidence type="ECO:0000256" key="2">
    <source>
        <dbReference type="ARBA" id="ARBA00003144"/>
    </source>
</evidence>
<sequence length="903" mass="99251">MQKMVYLFGGGSAEGNAKMKELLGGKGANLAEMAGIGLPVPPGFTITTEVCTHVMKFGSYPEGLKEQVAQGLAHIERLTGKKFGDAQNPLLVSVRSGARASMPGMMDTILNLGLNDQTVQGLIAQTGNPRFAYDCYRRFVAMYGDVVLGCKPQGKDEIDPFEAVLEEVKHKKGVRYDTELTAEDLKELVVRFKEVVLKRTGKTFPESPEEQLWGAIAAVFNSWNNERAIAYRKLNNIPDDWGTAVNVQAMVYGNMGEDSGTGVAFTRDPATGENVFYGEFLVNAQGEDVVAGVRTPRPVKELAQVFPEVYQQLLEVRRTLETHLKDMQDFEFTVERGKLYMLQTRNGKRTGLAAIRIAVDMVEEGLITPEEALKRVEPEQLNQLLRPIFDPQALRQAREEKRVVAKGLPAGPGAASGRVVFNAPDAEEWAARGEKVLLVRIETSPEDIKGMNAAVGILTARGGMTSHAALVARQMGKTCVVGCEALKVDYKARTVTVDSTVIREGDWVSIDGFTGEVILGKLETRPSEVVQVLIEKSLAPEKSSSYHYFSRLMEWADKVRRLRVRANADQPDQAANAVAFGAEGIGLCRTEHMFFGGDRITAMREMILASTPEERQKALDKLLPMQREDFVGIFRVMGERPVTIRTLDPPLHEFLPHTEAEQREVAEAMGVPVEAIRAKVAELHEANPMLGHRGCRLGIVYPEITRMQARAILEAACQVKKEGIDVHPEIMIPLVGNVRELTDQARHVREVAEQVFAEQGVRVDYLVGTMIEVPRAALTAGEIAREAEFFSFGTNDLTQTTLGVSRDDAGKFLPVYLEREIWPADPFATLDVEGVGRLVEMGTQRGRATRANLKVGICGEHGGDPASVAFCHRVGLDYVSCSPFRIPVARLAAARAALGLERG</sequence>
<dbReference type="SUPFAM" id="SSF52009">
    <property type="entry name" value="Phosphohistidine domain"/>
    <property type="match status" value="1"/>
</dbReference>
<evidence type="ECO:0000256" key="3">
    <source>
        <dbReference type="ARBA" id="ARBA00007837"/>
    </source>
</evidence>
<keyword evidence="11 15" id="KW-0460">Magnesium</keyword>
<dbReference type="Pfam" id="PF01326">
    <property type="entry name" value="PPDK_N"/>
    <property type="match status" value="2"/>
</dbReference>
<dbReference type="EMBL" id="JMFG01000008">
    <property type="protein sequence ID" value="KDA54312.1"/>
    <property type="molecule type" value="Genomic_DNA"/>
</dbReference>
<comment type="function">
    <text evidence="2">Catalyzes the reversible phosphorylation of pyruvate and phosphate.</text>
</comment>
<feature type="active site" description="Tele-phosphohistidine intermediate" evidence="13">
    <location>
        <position position="467"/>
    </location>
</feature>
<dbReference type="NCBIfam" id="TIGR01828">
    <property type="entry name" value="pyru_phos_dikin"/>
    <property type="match status" value="1"/>
</dbReference>
<dbReference type="InterPro" id="IPR015813">
    <property type="entry name" value="Pyrv/PenolPyrv_kinase-like_dom"/>
</dbReference>
<feature type="domain" description="PEP-utilising enzyme mobile" evidence="16">
    <location>
        <begin position="434"/>
        <end position="515"/>
    </location>
</feature>
<dbReference type="GO" id="GO:0016301">
    <property type="term" value="F:kinase activity"/>
    <property type="evidence" value="ECO:0007669"/>
    <property type="project" value="UniProtKB-UniRule"/>
</dbReference>
<gene>
    <name evidence="19" type="ORF">EG19_11370</name>
</gene>
<feature type="binding site" evidence="15">
    <location>
        <position position="796"/>
    </location>
    <ligand>
        <name>Mg(2+)</name>
        <dbReference type="ChEBI" id="CHEBI:18420"/>
    </ligand>
</feature>
<organism evidence="19 20">
    <name type="scientific">Thermoanaerobaculum aquaticum</name>
    <dbReference type="NCBI Taxonomy" id="1312852"/>
    <lineage>
        <taxon>Bacteria</taxon>
        <taxon>Pseudomonadati</taxon>
        <taxon>Acidobacteriota</taxon>
        <taxon>Thermoanaerobaculia</taxon>
        <taxon>Thermoanaerobaculales</taxon>
        <taxon>Thermoanaerobaculaceae</taxon>
        <taxon>Thermoanaerobaculum</taxon>
    </lineage>
</organism>
<dbReference type="Gene3D" id="3.20.20.60">
    <property type="entry name" value="Phosphoenolpyruvate-binding domains"/>
    <property type="match status" value="1"/>
</dbReference>
<dbReference type="InterPro" id="IPR000121">
    <property type="entry name" value="PEP_util_C"/>
</dbReference>
<keyword evidence="9 19" id="KW-0418">Kinase</keyword>
<evidence type="ECO:0000256" key="10">
    <source>
        <dbReference type="ARBA" id="ARBA00022840"/>
    </source>
</evidence>
<evidence type="ECO:0000259" key="16">
    <source>
        <dbReference type="Pfam" id="PF00391"/>
    </source>
</evidence>
<feature type="binding site" evidence="15">
    <location>
        <position position="772"/>
    </location>
    <ligand>
        <name>Mg(2+)</name>
        <dbReference type="ChEBI" id="CHEBI:18420"/>
    </ligand>
</feature>
<evidence type="ECO:0000313" key="19">
    <source>
        <dbReference type="EMBL" id="KDA54312.1"/>
    </source>
</evidence>
<dbReference type="Gene3D" id="3.50.30.10">
    <property type="entry name" value="Phosphohistidine domain"/>
    <property type="match status" value="1"/>
</dbReference>
<dbReference type="GO" id="GO:0005524">
    <property type="term" value="F:ATP binding"/>
    <property type="evidence" value="ECO:0007669"/>
    <property type="project" value="UniProtKB-UniRule"/>
</dbReference>
<comment type="catalytic activity">
    <reaction evidence="12">
        <text>pyruvate + phosphate + ATP = phosphoenolpyruvate + AMP + diphosphate + H(+)</text>
        <dbReference type="Rhea" id="RHEA:10756"/>
        <dbReference type="ChEBI" id="CHEBI:15361"/>
        <dbReference type="ChEBI" id="CHEBI:15378"/>
        <dbReference type="ChEBI" id="CHEBI:30616"/>
        <dbReference type="ChEBI" id="CHEBI:33019"/>
        <dbReference type="ChEBI" id="CHEBI:43474"/>
        <dbReference type="ChEBI" id="CHEBI:58702"/>
        <dbReference type="ChEBI" id="CHEBI:456215"/>
        <dbReference type="EC" id="2.7.9.1"/>
    </reaction>
</comment>
<feature type="domain" description="Pyruvate phosphate dikinase AMP/ATP-binding" evidence="17">
    <location>
        <begin position="310"/>
        <end position="357"/>
    </location>
</feature>
<evidence type="ECO:0000313" key="20">
    <source>
        <dbReference type="Proteomes" id="UP000027284"/>
    </source>
</evidence>